<dbReference type="GO" id="GO:0004386">
    <property type="term" value="F:helicase activity"/>
    <property type="evidence" value="ECO:0007669"/>
    <property type="project" value="UniProtKB-KW"/>
</dbReference>
<dbReference type="PRINTS" id="PR00507">
    <property type="entry name" value="N12N6MTFRASE"/>
</dbReference>
<evidence type="ECO:0000256" key="6">
    <source>
        <dbReference type="ARBA" id="ARBA00047942"/>
    </source>
</evidence>
<proteinExistence type="inferred from homology"/>
<dbReference type="EC" id="2.1.1.72" evidence="2"/>
<dbReference type="PANTHER" id="PTHR33841">
    <property type="entry name" value="DNA METHYLTRANSFERASE YEEA-RELATED"/>
    <property type="match status" value="1"/>
</dbReference>
<dbReference type="GO" id="GO:0003677">
    <property type="term" value="F:DNA binding"/>
    <property type="evidence" value="ECO:0007669"/>
    <property type="project" value="InterPro"/>
</dbReference>
<dbReference type="PROSITE" id="PS00092">
    <property type="entry name" value="N6_MTASE"/>
    <property type="match status" value="1"/>
</dbReference>
<keyword evidence="5" id="KW-0680">Restriction system</keyword>
<keyword evidence="3" id="KW-0489">Methyltransferase</keyword>
<keyword evidence="9" id="KW-0347">Helicase</keyword>
<feature type="domain" description="DNA methylase adenine-specific" evidence="7">
    <location>
        <begin position="4"/>
        <end position="231"/>
    </location>
</feature>
<organism evidence="9 10">
    <name type="scientific">Ferrovum myxofaciens</name>
    <dbReference type="NCBI Taxonomy" id="416213"/>
    <lineage>
        <taxon>Bacteria</taxon>
        <taxon>Pseudomonadati</taxon>
        <taxon>Pseudomonadota</taxon>
        <taxon>Betaproteobacteria</taxon>
        <taxon>Ferrovales</taxon>
        <taxon>Ferrovaceae</taxon>
        <taxon>Ferrovum</taxon>
    </lineage>
</organism>
<evidence type="ECO:0000256" key="5">
    <source>
        <dbReference type="ARBA" id="ARBA00022747"/>
    </source>
</evidence>
<comment type="similarity">
    <text evidence="1">Belongs to the N(4)/N(6)-methyltransferase family.</text>
</comment>
<name>A0A9E6SYZ2_9PROT</name>
<dbReference type="EMBL" id="CP071137">
    <property type="protein sequence ID" value="QWY78426.1"/>
    <property type="molecule type" value="Genomic_DNA"/>
</dbReference>
<evidence type="ECO:0000313" key="9">
    <source>
        <dbReference type="EMBL" id="QWY78426.1"/>
    </source>
</evidence>
<dbReference type="InterPro" id="IPR029063">
    <property type="entry name" value="SAM-dependent_MTases_sf"/>
</dbReference>
<dbReference type="InterPro" id="IPR003356">
    <property type="entry name" value="DNA_methylase_A-5"/>
</dbReference>
<dbReference type="GO" id="GO:0009307">
    <property type="term" value="P:DNA restriction-modification system"/>
    <property type="evidence" value="ECO:0007669"/>
    <property type="project" value="UniProtKB-KW"/>
</dbReference>
<evidence type="ECO:0000256" key="1">
    <source>
        <dbReference type="ARBA" id="ARBA00006594"/>
    </source>
</evidence>
<evidence type="ECO:0000256" key="2">
    <source>
        <dbReference type="ARBA" id="ARBA00011900"/>
    </source>
</evidence>
<evidence type="ECO:0000313" key="10">
    <source>
        <dbReference type="Proteomes" id="UP000683551"/>
    </source>
</evidence>
<dbReference type="Gene3D" id="3.40.50.150">
    <property type="entry name" value="Vaccinia Virus protein VP39"/>
    <property type="match status" value="1"/>
</dbReference>
<dbReference type="Pfam" id="PF02384">
    <property type="entry name" value="N6_Mtase"/>
    <property type="match status" value="1"/>
</dbReference>
<dbReference type="GO" id="GO:0008170">
    <property type="term" value="F:N-methyltransferase activity"/>
    <property type="evidence" value="ECO:0007669"/>
    <property type="project" value="InterPro"/>
</dbReference>
<protein>
    <recommendedName>
        <fullName evidence="2">site-specific DNA-methyltransferase (adenine-specific)</fullName>
        <ecNumber evidence="2">2.1.1.72</ecNumber>
    </recommendedName>
</protein>
<feature type="domain" description="Type ISP restriction-modification enzyme LLaBIII C-terminal specificity" evidence="8">
    <location>
        <begin position="357"/>
        <end position="743"/>
    </location>
</feature>
<dbReference type="Proteomes" id="UP000683551">
    <property type="component" value="Chromosome"/>
</dbReference>
<dbReference type="GO" id="GO:0009007">
    <property type="term" value="F:site-specific DNA-methyltransferase (adenine-specific) activity"/>
    <property type="evidence" value="ECO:0007669"/>
    <property type="project" value="UniProtKB-EC"/>
</dbReference>
<dbReference type="InterPro" id="IPR002052">
    <property type="entry name" value="DNA_methylase_N6_adenine_CS"/>
</dbReference>
<comment type="catalytic activity">
    <reaction evidence="6">
        <text>a 2'-deoxyadenosine in DNA + S-adenosyl-L-methionine = an N(6)-methyl-2'-deoxyadenosine in DNA + S-adenosyl-L-homocysteine + H(+)</text>
        <dbReference type="Rhea" id="RHEA:15197"/>
        <dbReference type="Rhea" id="RHEA-COMP:12418"/>
        <dbReference type="Rhea" id="RHEA-COMP:12419"/>
        <dbReference type="ChEBI" id="CHEBI:15378"/>
        <dbReference type="ChEBI" id="CHEBI:57856"/>
        <dbReference type="ChEBI" id="CHEBI:59789"/>
        <dbReference type="ChEBI" id="CHEBI:90615"/>
        <dbReference type="ChEBI" id="CHEBI:90616"/>
        <dbReference type="EC" id="2.1.1.72"/>
    </reaction>
</comment>
<dbReference type="InterPro" id="IPR041635">
    <property type="entry name" value="Type_ISP_LLaBIII_C"/>
</dbReference>
<dbReference type="GO" id="GO:0032259">
    <property type="term" value="P:methylation"/>
    <property type="evidence" value="ECO:0007669"/>
    <property type="project" value="UniProtKB-KW"/>
</dbReference>
<dbReference type="Pfam" id="PF18135">
    <property type="entry name" value="Type_ISP_C"/>
    <property type="match status" value="1"/>
</dbReference>
<evidence type="ECO:0000259" key="7">
    <source>
        <dbReference type="Pfam" id="PF02384"/>
    </source>
</evidence>
<dbReference type="PANTHER" id="PTHR33841:SF1">
    <property type="entry name" value="DNA METHYLTRANSFERASE A"/>
    <property type="match status" value="1"/>
</dbReference>
<evidence type="ECO:0000256" key="4">
    <source>
        <dbReference type="ARBA" id="ARBA00022679"/>
    </source>
</evidence>
<keyword evidence="9" id="KW-0378">Hydrolase</keyword>
<dbReference type="InterPro" id="IPR050953">
    <property type="entry name" value="N4_N6_ade-DNA_methylase"/>
</dbReference>
<accession>A0A9E6SYZ2</accession>
<keyword evidence="9" id="KW-0547">Nucleotide-binding</keyword>
<reference evidence="9" key="1">
    <citation type="submission" date="2021-02" db="EMBL/GenBank/DDBJ databases">
        <title>Comparative genomics of Ferrovum myxofaciens strains, predominant extremophile bacteria forming large biofilm stalactites in acid mine ecosystems.</title>
        <authorList>
            <person name="Burkartova K."/>
            <person name="Ridl J."/>
            <person name="Pajer P."/>
            <person name="Falteisek L."/>
        </authorList>
    </citation>
    <scope>NUCLEOTIDE SEQUENCE</scope>
    <source>
        <strain evidence="9">MI1III</strain>
    </source>
</reference>
<keyword evidence="4" id="KW-0808">Transferase</keyword>
<dbReference type="AlphaFoldDB" id="A0A9E6SYZ2"/>
<dbReference type="SUPFAM" id="SSF53335">
    <property type="entry name" value="S-adenosyl-L-methionine-dependent methyltransferases"/>
    <property type="match status" value="1"/>
</dbReference>
<evidence type="ECO:0000259" key="8">
    <source>
        <dbReference type="Pfam" id="PF18135"/>
    </source>
</evidence>
<keyword evidence="9" id="KW-0067">ATP-binding</keyword>
<gene>
    <name evidence="9" type="ORF">JZL65_04960</name>
</gene>
<evidence type="ECO:0000256" key="3">
    <source>
        <dbReference type="ARBA" id="ARBA00022603"/>
    </source>
</evidence>
<sequence length="769" mass="87294">MSERLGIVYTPVEVVDFIIHSVNHILKVEFDQTLGSPGVHILDPFTGTGTFITRLLQSGLITPEELPYKYQNEIHANEIVLLAYYIAAINIEATYHGIVGGEYKPFEGICLTDTFQLYEKEDLGDAMLVQNSNRRRKQRNLDIRVILGNPPYSAGQGSANDNNQNVEYPHLDSRIRSTYADRSTATNKNALYDSYIRAIRWASDRIGDSGVIGFVTNAGYLDSNSADGLRKCLAEEFSSIYVFHLRGNQRTAGELSRREGGKIFGAGSRAPIAISLLVKNPNGEQQGQIYFHDIGDYLTREEKLGKLIEFGSIAGITEQQRWQTVTPDQHGDWLNQRDDGFNQYVVMGDKSGTESLKLFENYSAGVKTQRDAWCYNASSAHVETNMRSMITFYNDEVDRFDKAHPGLDKAGREAKVDGFINADPGKISWTRALKQDLVKGKRYSYDDNALIQSLYRPFTKQWLYFNRRFNEMVYQMPRIFPDSAAENRVICVSGIGARSGFSVNMTDRLPDLQAMDNGQCYPLYLYDEGERVEEPVESRMDSLFGESHQPVARSRTRRYALTDEGLAHFETAYPGEAISKEDVFYYIYGLLHSPDYRAKYADNLAKELPRIPCVPGAEKFWAFCDAGRQLADLHLNYETVEPYPVTLTVHGDAPLTDADYRVVKMRYGKTGKEKDLTTIHYNDRITISEIPLEAYEYIVNGKPALDWVVERQCLKTDKDSGIVSDANDWAVETMKNPRYPLELVQRVARVSLETDKIVKTLDQLYEPDR</sequence>